<evidence type="ECO:0000256" key="1">
    <source>
        <dbReference type="ARBA" id="ARBA00022723"/>
    </source>
</evidence>
<reference evidence="7" key="1">
    <citation type="submission" date="2014-02" db="EMBL/GenBank/DDBJ databases">
        <title>The Genome Sequence of Trichophyton rubrum (morphotype fischeri) CBS 288.86.</title>
        <authorList>
            <consortium name="The Broad Institute Genomics Platform"/>
            <person name="Cuomo C.A."/>
            <person name="White T.C."/>
            <person name="Graser Y."/>
            <person name="Martinez-Rossi N."/>
            <person name="Heitman J."/>
            <person name="Young S.K."/>
            <person name="Zeng Q."/>
            <person name="Gargeya S."/>
            <person name="Abouelleil A."/>
            <person name="Alvarado L."/>
            <person name="Chapman S.B."/>
            <person name="Gainer-Dewar J."/>
            <person name="Goldberg J."/>
            <person name="Griggs A."/>
            <person name="Gujja S."/>
            <person name="Hansen M."/>
            <person name="Howarth C."/>
            <person name="Imamovic A."/>
            <person name="Larimer J."/>
            <person name="Martinez D."/>
            <person name="Murphy C."/>
            <person name="Pearson M.D."/>
            <person name="Persinoti G."/>
            <person name="Poon T."/>
            <person name="Priest M."/>
            <person name="Roberts A.D."/>
            <person name="Saif S."/>
            <person name="Shea T.D."/>
            <person name="Sykes S.N."/>
            <person name="Wortman J."/>
            <person name="Nusbaum C."/>
            <person name="Birren B."/>
        </authorList>
    </citation>
    <scope>NUCLEOTIDE SEQUENCE [LARGE SCALE GENOMIC DNA]</scope>
    <source>
        <strain evidence="7">CBS 288.86</strain>
    </source>
</reference>
<dbReference type="Pfam" id="PF04438">
    <property type="entry name" value="zf-HIT"/>
    <property type="match status" value="1"/>
</dbReference>
<dbReference type="InterPro" id="IPR007529">
    <property type="entry name" value="Znf_HIT"/>
</dbReference>
<dbReference type="InterPro" id="IPR039723">
    <property type="entry name" value="Vps71/ZNHIT1"/>
</dbReference>
<name>A0A022VXR3_TRIRU</name>
<evidence type="ECO:0000256" key="2">
    <source>
        <dbReference type="ARBA" id="ARBA00022771"/>
    </source>
</evidence>
<evidence type="ECO:0000256" key="5">
    <source>
        <dbReference type="SAM" id="MobiDB-lite"/>
    </source>
</evidence>
<organism evidence="7">
    <name type="scientific">Trichophyton rubrum CBS 288.86</name>
    <dbReference type="NCBI Taxonomy" id="1215330"/>
    <lineage>
        <taxon>Eukaryota</taxon>
        <taxon>Fungi</taxon>
        <taxon>Dikarya</taxon>
        <taxon>Ascomycota</taxon>
        <taxon>Pezizomycotina</taxon>
        <taxon>Eurotiomycetes</taxon>
        <taxon>Eurotiomycetidae</taxon>
        <taxon>Onygenales</taxon>
        <taxon>Arthrodermataceae</taxon>
        <taxon>Trichophyton</taxon>
    </lineage>
</organism>
<accession>A0A022VXR3</accession>
<sequence length="265" mass="29106">MSSLVEVVSTRASKAPGWEYVSAARFEAPVSGRRETGGRKRTAREIGGDTSTARSDLSARQRGVIAKHLEALDKENHSDVSIPVPPRRQREHTVKGVRSKTSSNTRKIITSGKQFKNYLAAEEPATLALSASSTTTATTLSQRTNIARQPDTPAPQADTNASRPLLQVPDQPSGLIVSEYDNDPLLRSYIPTAPSERIMMALVSEPPLSYHASRATLPPDSRPSRHFCSICGYWGKVKCIKCQARICGLECSRIHLETRCDRFYA</sequence>
<keyword evidence="1" id="KW-0479">Metal-binding</keyword>
<proteinExistence type="predicted"/>
<feature type="region of interest" description="Disordered" evidence="5">
    <location>
        <begin position="140"/>
        <end position="168"/>
    </location>
</feature>
<dbReference type="HOGENOM" id="CLU_034747_0_0_1"/>
<protein>
    <recommendedName>
        <fullName evidence="6">HIT-type domain-containing protein</fullName>
    </recommendedName>
</protein>
<feature type="domain" description="HIT-type" evidence="6">
    <location>
        <begin position="228"/>
        <end position="260"/>
    </location>
</feature>
<dbReference type="CDD" id="cd21437">
    <property type="entry name" value="zf-HIT_ZNHIT1_like"/>
    <property type="match status" value="1"/>
</dbReference>
<gene>
    <name evidence="7" type="ORF">H103_05628</name>
</gene>
<evidence type="ECO:0000256" key="4">
    <source>
        <dbReference type="PROSITE-ProRule" id="PRU00453"/>
    </source>
</evidence>
<dbReference type="OrthoDB" id="74807at2759"/>
<dbReference type="GO" id="GO:0006338">
    <property type="term" value="P:chromatin remodeling"/>
    <property type="evidence" value="ECO:0007669"/>
    <property type="project" value="InterPro"/>
</dbReference>
<evidence type="ECO:0000313" key="7">
    <source>
        <dbReference type="EMBL" id="EZF51042.1"/>
    </source>
</evidence>
<dbReference type="AlphaFoldDB" id="A0A022VXR3"/>
<dbReference type="GO" id="GO:0005634">
    <property type="term" value="C:nucleus"/>
    <property type="evidence" value="ECO:0007669"/>
    <property type="project" value="UniProtKB-ARBA"/>
</dbReference>
<dbReference type="PANTHER" id="PTHR13093">
    <property type="entry name" value="ZINC FINGER HIT DOMAIN CONTAINING PROTEIN 1"/>
    <property type="match status" value="1"/>
</dbReference>
<keyword evidence="2 4" id="KW-0863">Zinc-finger</keyword>
<dbReference type="GO" id="GO:0008270">
    <property type="term" value="F:zinc ion binding"/>
    <property type="evidence" value="ECO:0007669"/>
    <property type="project" value="UniProtKB-UniRule"/>
</dbReference>
<keyword evidence="3" id="KW-0862">Zinc</keyword>
<feature type="region of interest" description="Disordered" evidence="5">
    <location>
        <begin position="31"/>
        <end position="55"/>
    </location>
</feature>
<evidence type="ECO:0000256" key="3">
    <source>
        <dbReference type="ARBA" id="ARBA00022833"/>
    </source>
</evidence>
<dbReference type="PROSITE" id="PS51083">
    <property type="entry name" value="ZF_HIT"/>
    <property type="match status" value="1"/>
</dbReference>
<dbReference type="EMBL" id="KK207875">
    <property type="protein sequence ID" value="EZF51042.1"/>
    <property type="molecule type" value="Genomic_DNA"/>
</dbReference>
<evidence type="ECO:0000259" key="6">
    <source>
        <dbReference type="PROSITE" id="PS51083"/>
    </source>
</evidence>
<feature type="compositionally biased region" description="Basic and acidic residues" evidence="5">
    <location>
        <begin position="32"/>
        <end position="47"/>
    </location>
</feature>
<dbReference type="Proteomes" id="UP000023758">
    <property type="component" value="Unassembled WGS sequence"/>
</dbReference>